<dbReference type="GeneID" id="64696871"/>
<feature type="compositionally biased region" description="Basic and acidic residues" evidence="1">
    <location>
        <begin position="78"/>
        <end position="89"/>
    </location>
</feature>
<dbReference type="Proteomes" id="UP000823399">
    <property type="component" value="Unassembled WGS sequence"/>
</dbReference>
<evidence type="ECO:0000256" key="1">
    <source>
        <dbReference type="SAM" id="MobiDB-lite"/>
    </source>
</evidence>
<reference evidence="2" key="1">
    <citation type="journal article" date="2020" name="New Phytol.">
        <title>Comparative genomics reveals dynamic genome evolution in host specialist ectomycorrhizal fungi.</title>
        <authorList>
            <person name="Lofgren L.A."/>
            <person name="Nguyen N.H."/>
            <person name="Vilgalys R."/>
            <person name="Ruytinx J."/>
            <person name="Liao H.L."/>
            <person name="Branco S."/>
            <person name="Kuo A."/>
            <person name="LaButti K."/>
            <person name="Lipzen A."/>
            <person name="Andreopoulos W."/>
            <person name="Pangilinan J."/>
            <person name="Riley R."/>
            <person name="Hundley H."/>
            <person name="Na H."/>
            <person name="Barry K."/>
            <person name="Grigoriev I.V."/>
            <person name="Stajich J.E."/>
            <person name="Kennedy P.G."/>
        </authorList>
    </citation>
    <scope>NUCLEOTIDE SEQUENCE</scope>
    <source>
        <strain evidence="2">FC423</strain>
    </source>
</reference>
<dbReference type="AlphaFoldDB" id="A0A9P7JL73"/>
<protein>
    <submittedName>
        <fullName evidence="2">Uncharacterized protein</fullName>
    </submittedName>
</protein>
<organism evidence="2 3">
    <name type="scientific">Suillus discolor</name>
    <dbReference type="NCBI Taxonomy" id="1912936"/>
    <lineage>
        <taxon>Eukaryota</taxon>
        <taxon>Fungi</taxon>
        <taxon>Dikarya</taxon>
        <taxon>Basidiomycota</taxon>
        <taxon>Agaricomycotina</taxon>
        <taxon>Agaricomycetes</taxon>
        <taxon>Agaricomycetidae</taxon>
        <taxon>Boletales</taxon>
        <taxon>Suillineae</taxon>
        <taxon>Suillaceae</taxon>
        <taxon>Suillus</taxon>
    </lineage>
</organism>
<evidence type="ECO:0000313" key="3">
    <source>
        <dbReference type="Proteomes" id="UP000823399"/>
    </source>
</evidence>
<feature type="region of interest" description="Disordered" evidence="1">
    <location>
        <begin position="70"/>
        <end position="95"/>
    </location>
</feature>
<name>A0A9P7JL73_9AGAM</name>
<keyword evidence="3" id="KW-1185">Reference proteome</keyword>
<accession>A0A9P7JL73</accession>
<evidence type="ECO:0000313" key="2">
    <source>
        <dbReference type="EMBL" id="KAG2085199.1"/>
    </source>
</evidence>
<sequence>MTYMCLVRMKPGRDERTYNNPLMDCSSMGESKTIHITFEDLDVLSAHDRLGDGNGLKAVHFQTEGDHRSLDLGFPASDDDRITDTRNHPQPDILDMQFPTMSDDEQSHDEMLELGFPPESDVEDVLDLGFDIDVSDSAGNTDGALEMGFDIDVSDPAGHTDGALEMGFDTNDIMPDDNPLEMGFDVDPAQFDPDQSFAVIRPDPIGFVIQRAVGDLRIAMHRLDMDRASNAMSPDEAIARQQVLDSTQELLLACQLISISRLAT</sequence>
<dbReference type="RefSeq" id="XP_041284620.1">
    <property type="nucleotide sequence ID" value="XM_041434612.1"/>
</dbReference>
<dbReference type="EMBL" id="JABBWM010000183">
    <property type="protein sequence ID" value="KAG2085199.1"/>
    <property type="molecule type" value="Genomic_DNA"/>
</dbReference>
<proteinExistence type="predicted"/>
<comment type="caution">
    <text evidence="2">The sequence shown here is derived from an EMBL/GenBank/DDBJ whole genome shotgun (WGS) entry which is preliminary data.</text>
</comment>
<dbReference type="OrthoDB" id="2613981at2759"/>
<gene>
    <name evidence="2" type="ORF">F5147DRAFT_659598</name>
</gene>